<dbReference type="GO" id="GO:0046373">
    <property type="term" value="P:L-arabinose metabolic process"/>
    <property type="evidence" value="ECO:0007669"/>
    <property type="project" value="InterPro"/>
</dbReference>
<feature type="signal peptide" evidence="6">
    <location>
        <begin position="1"/>
        <end position="43"/>
    </location>
</feature>
<comment type="catalytic activity">
    <reaction evidence="1">
        <text>Hydrolysis of terminal non-reducing alpha-L-arabinofuranoside residues in alpha-L-arabinosides.</text>
        <dbReference type="EC" id="3.2.1.55"/>
    </reaction>
</comment>
<dbReference type="PANTHER" id="PTHR31776">
    <property type="entry name" value="ALPHA-L-ARABINOFURANOSIDASE 1"/>
    <property type="match status" value="1"/>
</dbReference>
<evidence type="ECO:0000256" key="2">
    <source>
        <dbReference type="ARBA" id="ARBA00007186"/>
    </source>
</evidence>
<feature type="chain" id="PRO_5021283120" description="non-reducing end alpha-L-arabinofuranosidase" evidence="6">
    <location>
        <begin position="44"/>
        <end position="1556"/>
    </location>
</feature>
<protein>
    <recommendedName>
        <fullName evidence="3">non-reducing end alpha-L-arabinofuranosidase</fullName>
        <ecNumber evidence="3">3.2.1.55</ecNumber>
    </recommendedName>
</protein>
<keyword evidence="5" id="KW-0378">Hydrolase</keyword>
<evidence type="ECO:0000256" key="1">
    <source>
        <dbReference type="ARBA" id="ARBA00001462"/>
    </source>
</evidence>
<dbReference type="SUPFAM" id="SSF49785">
    <property type="entry name" value="Galactose-binding domain-like"/>
    <property type="match status" value="1"/>
</dbReference>
<dbReference type="SUPFAM" id="SSF49899">
    <property type="entry name" value="Concanavalin A-like lectins/glucanases"/>
    <property type="match status" value="2"/>
</dbReference>
<dbReference type="InterPro" id="IPR017853">
    <property type="entry name" value="GH"/>
</dbReference>
<keyword evidence="9" id="KW-1185">Reference proteome</keyword>
<evidence type="ECO:0000256" key="5">
    <source>
        <dbReference type="ARBA" id="ARBA00022801"/>
    </source>
</evidence>
<dbReference type="Gene3D" id="3.20.20.80">
    <property type="entry name" value="Glycosidases"/>
    <property type="match status" value="1"/>
</dbReference>
<dbReference type="Gene3D" id="2.60.40.10">
    <property type="entry name" value="Immunoglobulins"/>
    <property type="match status" value="2"/>
</dbReference>
<dbReference type="SUPFAM" id="SSF51445">
    <property type="entry name" value="(Trans)glycosidases"/>
    <property type="match status" value="1"/>
</dbReference>
<dbReference type="Pfam" id="PF16640">
    <property type="entry name" value="Big_3_5"/>
    <property type="match status" value="2"/>
</dbReference>
<evidence type="ECO:0000313" key="9">
    <source>
        <dbReference type="Proteomes" id="UP000320461"/>
    </source>
</evidence>
<organism evidence="8 9">
    <name type="scientific">Cellulomonas gelida</name>
    <dbReference type="NCBI Taxonomy" id="1712"/>
    <lineage>
        <taxon>Bacteria</taxon>
        <taxon>Bacillati</taxon>
        <taxon>Actinomycetota</taxon>
        <taxon>Actinomycetes</taxon>
        <taxon>Micrococcales</taxon>
        <taxon>Cellulomonadaceae</taxon>
        <taxon>Cellulomonas</taxon>
    </lineage>
</organism>
<dbReference type="Gene3D" id="2.60.120.560">
    <property type="entry name" value="Exo-inulinase, domain 1"/>
    <property type="match status" value="1"/>
</dbReference>
<comment type="similarity">
    <text evidence="2">Belongs to the glycosyl hydrolase 51 family.</text>
</comment>
<dbReference type="InterPro" id="IPR041542">
    <property type="entry name" value="GH43_C2"/>
</dbReference>
<evidence type="ECO:0000256" key="3">
    <source>
        <dbReference type="ARBA" id="ARBA00012670"/>
    </source>
</evidence>
<evidence type="ECO:0000313" key="8">
    <source>
        <dbReference type="EMBL" id="GEA85994.1"/>
    </source>
</evidence>
<sequence>MMIPHALATAGVLGPERRRPRRAARWVAAAAGFAVLAAGAAVAAPAAAADPDPQEWTDAFDAPTLDPRWEITSEVPSAWSLSTNPGALTLTSQPGDTYQTANSAKNVFTVDIPDGDFTAVTTLHAPVSKVYQGAGLIAWSDQDNYVRAGLNYVGSLSPSSRAIETDVESGGVFSSVDFEDRPGSERETLRLQRTGDTITTSYWSGSDWVVASSTTISFDITAVGLYALAAQDNTSHEAAFESFGLTAAEGDDVVPSGSFTLHAQDGPRYLVADDGALALRDERPTTVLALVPAAGDDDGAVTLRTLGDDLPVVVDDDRLALGAAADEPAQLRLTDVGGGAVALRLADGSGWVRLGADGVLTLGTAGDAQPLTLEYVAGGEGVLEIDGDATSIDISEDLYGIFYEDINYAADGGLYAELVRNRSFEFNTSDHSSFTGMTAWETLARGAGAGSTATVLTDGNRLNATNRYYLRLAATGAGAGIRNAGYNTGVPVEAGASYDFSVWARTSAAQTLTVQVENVAGTAVVATGTVAVDGSDTWKKYAVTLTATATTDAGRLAVLAGAAGTLRLDQVSLFPQDTWVGPVNGKSVLRKDLAEKIEALNPSFVRFPGGCVTNVGTFKTYEESGYVDRRRTYQWKETIGPVEERATNWNFWGYNQSYGIGYLEYFELAEDLGATPLPVLSVGANGCGSTIPEMKDDATIARWVQDTVDLIEFANGATTTTWGAVRASLGHPEPFGLRYIGLGNEENTTTFEANFPKFRDAIAARYPDVTIISNSGPDDAGARFDTLWAYNRAQDVAMVDEHYYNDPDWFLTNNERYDSYDREGPAVFLGEYASKGNTLWNALSEASYMTAIERNSDIVKLASYAPLLANESYVQWSPDAIWYDNDESWGSVNYYVQELFGNNKGDQVVPSGYETATEAVPDLSGGVFLSTWSTVADYDDVVVTDDETDEVLFSDDFSGTADAWSPQTGSWAVTGGKYRQSSSSVTDARSIVTGAYAKDWDNYTLELEATKVSGSEGFLVGFAATGTNNFYWWNLGGWNNTRQALQKAAGGAASEVAAVEGHSIVTGQTYDLKVVVDGRHIELYLDGELQMEFDDVVPADVYQVVTRDVAAGDLVVKVVNTSDSVRRTRVVTSDVEVEGEGTAIEIVGQPGDMNTKANPTRLIPVERALTGVSNDFTYDFPAYSITFLRLHTPDTTIPTVASLTASGTPVKGYLGQPVTVTATGADDRAVDRVEVAVDGGAWTPTAGETATVQVSGEGEHTVQARSFDATGNVSLVKALTFRIDATAPVSNAVVDSTARTVTLRAADNGAGVARIEYRTSSSGTWRTYATPVTVGSAATTVWFRAVDKVGNVEAAGTVVVPQAGVTLTPTTTKGTLSPSTVAYGATRTVAVVVAGAGGTPTGTVRVLDGTRLVGTGTLVRGKVTVTVRTDLKVGTHRLTLSYGGDARFAGSTSTVTLVVTKAPSRTTVTAPTVKPTTAPVLTAKVTATGVRPTGTVTFTVTRGGTVVATRTASLTSSGTAKVTLPKLAAGSYAVKASYAGTSSVTSSVGTATLVVR</sequence>
<dbReference type="InterPro" id="IPR032109">
    <property type="entry name" value="Big_3_5"/>
</dbReference>
<keyword evidence="4 6" id="KW-0732">Signal</keyword>
<evidence type="ECO:0000256" key="4">
    <source>
        <dbReference type="ARBA" id="ARBA00022729"/>
    </source>
</evidence>
<dbReference type="GO" id="GO:0046556">
    <property type="term" value="F:alpha-L-arabinofuranosidase activity"/>
    <property type="evidence" value="ECO:0007669"/>
    <property type="project" value="UniProtKB-EC"/>
</dbReference>
<proteinExistence type="inferred from homology"/>
<gene>
    <name evidence="8" type="ORF">CGE01nite_32450</name>
</gene>
<dbReference type="InterPro" id="IPR055235">
    <property type="entry name" value="ASD1_cat"/>
</dbReference>
<dbReference type="InterPro" id="IPR010720">
    <property type="entry name" value="Alpha-L-AF_C"/>
</dbReference>
<dbReference type="NCBIfam" id="NF047446">
    <property type="entry name" value="barrel_OmpL47"/>
    <property type="match status" value="2"/>
</dbReference>
<dbReference type="PANTHER" id="PTHR31776:SF26">
    <property type="entry name" value="SECRETED ARABINOSIDASE"/>
    <property type="match status" value="1"/>
</dbReference>
<feature type="domain" description="Alpha-L-arabinofuranosidase C-terminal" evidence="7">
    <location>
        <begin position="830"/>
        <end position="1184"/>
    </location>
</feature>
<dbReference type="OrthoDB" id="9758923at2"/>
<dbReference type="Gene3D" id="2.60.120.260">
    <property type="entry name" value="Galactose-binding domain-like"/>
    <property type="match status" value="1"/>
</dbReference>
<dbReference type="InterPro" id="IPR013320">
    <property type="entry name" value="ConA-like_dom_sf"/>
</dbReference>
<dbReference type="InterPro" id="IPR013783">
    <property type="entry name" value="Ig-like_fold"/>
</dbReference>
<dbReference type="Gene3D" id="2.60.120.200">
    <property type="match status" value="1"/>
</dbReference>
<evidence type="ECO:0000256" key="6">
    <source>
        <dbReference type="SAM" id="SignalP"/>
    </source>
</evidence>
<name>A0A4Y3KRI2_9CELL</name>
<reference evidence="8 9" key="1">
    <citation type="submission" date="2019-06" db="EMBL/GenBank/DDBJ databases">
        <title>Whole genome shotgun sequence of Cellulomonas gelida NBRC 3748.</title>
        <authorList>
            <person name="Hosoyama A."/>
            <person name="Uohara A."/>
            <person name="Ohji S."/>
            <person name="Ichikawa N."/>
        </authorList>
    </citation>
    <scope>NUCLEOTIDE SEQUENCE [LARGE SCALE GENOMIC DNA]</scope>
    <source>
        <strain evidence="8 9">NBRC 3748</strain>
    </source>
</reference>
<evidence type="ECO:0000259" key="7">
    <source>
        <dbReference type="SMART" id="SM00813"/>
    </source>
</evidence>
<accession>A0A4Y3KRI2</accession>
<dbReference type="Pfam" id="PF06964">
    <property type="entry name" value="Alpha-L-AF_C"/>
    <property type="match status" value="1"/>
</dbReference>
<dbReference type="InterPro" id="IPR008979">
    <property type="entry name" value="Galactose-bd-like_sf"/>
</dbReference>
<dbReference type="Pfam" id="PF17851">
    <property type="entry name" value="GH43_C2"/>
    <property type="match status" value="1"/>
</dbReference>
<dbReference type="Proteomes" id="UP000320461">
    <property type="component" value="Unassembled WGS sequence"/>
</dbReference>
<dbReference type="InterPro" id="IPR003305">
    <property type="entry name" value="CenC_carb-bd"/>
</dbReference>
<dbReference type="InterPro" id="IPR051563">
    <property type="entry name" value="Glycosyl_Hydrolase_51"/>
</dbReference>
<dbReference type="InterPro" id="IPR058094">
    <property type="entry name" value="Ig-like_OmpL47-like"/>
</dbReference>
<dbReference type="EMBL" id="BJLQ01000068">
    <property type="protein sequence ID" value="GEA85994.1"/>
    <property type="molecule type" value="Genomic_DNA"/>
</dbReference>
<dbReference type="Pfam" id="PF22848">
    <property type="entry name" value="ASD1_dom"/>
    <property type="match status" value="1"/>
</dbReference>
<dbReference type="Pfam" id="PF02018">
    <property type="entry name" value="CBM_4_9"/>
    <property type="match status" value="1"/>
</dbReference>
<dbReference type="EC" id="3.2.1.55" evidence="3"/>
<dbReference type="SMART" id="SM00813">
    <property type="entry name" value="Alpha-L-AF_C"/>
    <property type="match status" value="1"/>
</dbReference>
<comment type="caution">
    <text evidence="8">The sequence shown here is derived from an EMBL/GenBank/DDBJ whole genome shotgun (WGS) entry which is preliminary data.</text>
</comment>